<dbReference type="Proteomes" id="UP000318528">
    <property type="component" value="Unassembled WGS sequence"/>
</dbReference>
<evidence type="ECO:0000256" key="1">
    <source>
        <dbReference type="SAM" id="SignalP"/>
    </source>
</evidence>
<dbReference type="EMBL" id="VJZN01000028">
    <property type="protein sequence ID" value="TRX04337.1"/>
    <property type="molecule type" value="Genomic_DNA"/>
</dbReference>
<sequence>MKLALTTVFVLFSININLHAQVTKKVYKFSEDIETKMEKDTVPWKTQVGATDYAISGNYKKALETWDKTGSEIPSISAQDSVYFKEFKSQNAKEYILNRSKKEKIIIINEAHNNSRHRVFTTSLLKGLYKNGYRFLGIEALSDTLINQRKFPVLESGSMYIHESQYSNLIKEALDIGFILFNYEYKYVKGKTGKDREREQAKNITKVIVQNPNSKFLIHCGYDHLNEGIPGIKEWEKAMAGRLNDLTGINPFTIDQIPGSEKGNLKFNSPYIQMANSKKPVVMVNAKGKTYNGEINENKADCRIIHPLSVYNNGRADWLTLDGRRKFFHIPANSISEYPVLVMAYRNNEFEQEGIPADIAEITNKNQTVDLVLDKGNYRIIVKNKDYKIIQDYQQKIN</sequence>
<evidence type="ECO:0008006" key="6">
    <source>
        <dbReference type="Google" id="ProtNLM"/>
    </source>
</evidence>
<feature type="chain" id="PRO_5022243655" description="Erythromycin esterase" evidence="1">
    <location>
        <begin position="21"/>
        <end position="398"/>
    </location>
</feature>
<evidence type="ECO:0000313" key="2">
    <source>
        <dbReference type="EMBL" id="TRX04337.1"/>
    </source>
</evidence>
<keyword evidence="4" id="KW-1185">Reference proteome</keyword>
<dbReference type="AlphaFoldDB" id="A0A553BFC5"/>
<accession>A0A553BFC5</accession>
<comment type="caution">
    <text evidence="3">The sequence shown here is derived from an EMBL/GenBank/DDBJ whole genome shotgun (WGS) entry which is preliminary data.</text>
</comment>
<keyword evidence="1" id="KW-0732">Signal</keyword>
<reference evidence="4 5" key="1">
    <citation type="submission" date="2019-07" db="EMBL/GenBank/DDBJ databases">
        <title>Novel species of Flavobacterium.</title>
        <authorList>
            <person name="Liu Q."/>
            <person name="Xin Y.-H."/>
        </authorList>
    </citation>
    <scope>NUCLEOTIDE SEQUENCE [LARGE SCALE GENOMIC DNA]</scope>
    <source>
        <strain evidence="2 4">GSP39</strain>
        <strain evidence="3 5">GSR22</strain>
    </source>
</reference>
<dbReference type="EMBL" id="VJZL01000029">
    <property type="protein sequence ID" value="TRX06945.1"/>
    <property type="molecule type" value="Genomic_DNA"/>
</dbReference>
<protein>
    <recommendedName>
        <fullName evidence="6">Erythromycin esterase</fullName>
    </recommendedName>
</protein>
<evidence type="ECO:0000313" key="5">
    <source>
        <dbReference type="Proteomes" id="UP000318669"/>
    </source>
</evidence>
<proteinExistence type="predicted"/>
<dbReference type="OrthoDB" id="277629at2"/>
<dbReference type="RefSeq" id="WP_143388424.1">
    <property type="nucleotide sequence ID" value="NZ_VJZL01000029.1"/>
</dbReference>
<name>A0A553BFC5_9FLAO</name>
<evidence type="ECO:0000313" key="4">
    <source>
        <dbReference type="Proteomes" id="UP000318528"/>
    </source>
</evidence>
<dbReference type="Proteomes" id="UP000318669">
    <property type="component" value="Unassembled WGS sequence"/>
</dbReference>
<dbReference type="SUPFAM" id="SSF159501">
    <property type="entry name" value="EreA/ChaN-like"/>
    <property type="match status" value="1"/>
</dbReference>
<evidence type="ECO:0000313" key="3">
    <source>
        <dbReference type="EMBL" id="TRX06945.1"/>
    </source>
</evidence>
<gene>
    <name evidence="3" type="ORF">FNW11_13620</name>
    <name evidence="2" type="ORF">FNW12_14225</name>
</gene>
<organism evidence="3 5">
    <name type="scientific">Flavobacterium gawalongense</name>
    <dbReference type="NCBI Taxonomy" id="2594432"/>
    <lineage>
        <taxon>Bacteria</taxon>
        <taxon>Pseudomonadati</taxon>
        <taxon>Bacteroidota</taxon>
        <taxon>Flavobacteriia</taxon>
        <taxon>Flavobacteriales</taxon>
        <taxon>Flavobacteriaceae</taxon>
        <taxon>Flavobacterium</taxon>
    </lineage>
</organism>
<feature type="signal peptide" evidence="1">
    <location>
        <begin position="1"/>
        <end position="20"/>
    </location>
</feature>